<evidence type="ECO:0000256" key="2">
    <source>
        <dbReference type="ARBA" id="ARBA00022650"/>
    </source>
</evidence>
<evidence type="ECO:0000259" key="7">
    <source>
        <dbReference type="Pfam" id="PF03807"/>
    </source>
</evidence>
<reference evidence="9 10" key="1">
    <citation type="submission" date="2021-10" db="EMBL/GenBank/DDBJ databases">
        <title>Collection of gut derived symbiotic bacterial strains cultured from healthy donors.</title>
        <authorList>
            <person name="Lin H."/>
            <person name="Littmann E."/>
            <person name="Claire K."/>
            <person name="Pamer E."/>
        </authorList>
    </citation>
    <scope>NUCLEOTIDE SEQUENCE [LARGE SCALE GENOMIC DNA]</scope>
    <source>
        <strain evidence="9 10">MSK.17.68</strain>
    </source>
</reference>
<dbReference type="InterPro" id="IPR008927">
    <property type="entry name" value="6-PGluconate_DH-like_C_sf"/>
</dbReference>
<evidence type="ECO:0000256" key="4">
    <source>
        <dbReference type="ARBA" id="ARBA00023002"/>
    </source>
</evidence>
<dbReference type="RefSeq" id="WP_226914958.1">
    <property type="nucleotide sequence ID" value="NZ_BAABXU010000001.1"/>
</dbReference>
<gene>
    <name evidence="5 9" type="primary">proC</name>
    <name evidence="9" type="ORF">LIP50_10625</name>
</gene>
<dbReference type="Pfam" id="PF14748">
    <property type="entry name" value="P5CR_dimer"/>
    <property type="match status" value="1"/>
</dbReference>
<organism evidence="9 10">
    <name type="scientific">Intestinibacter bartlettii</name>
    <dbReference type="NCBI Taxonomy" id="261299"/>
    <lineage>
        <taxon>Bacteria</taxon>
        <taxon>Bacillati</taxon>
        <taxon>Bacillota</taxon>
        <taxon>Clostridia</taxon>
        <taxon>Peptostreptococcales</taxon>
        <taxon>Peptostreptococcaceae</taxon>
        <taxon>Intestinibacter</taxon>
    </lineage>
</organism>
<evidence type="ECO:0000256" key="3">
    <source>
        <dbReference type="ARBA" id="ARBA00022857"/>
    </source>
</evidence>
<keyword evidence="5" id="KW-0028">Amino-acid biosynthesis</keyword>
<dbReference type="GO" id="GO:0004735">
    <property type="term" value="F:pyrroline-5-carboxylate reductase activity"/>
    <property type="evidence" value="ECO:0007669"/>
    <property type="project" value="UniProtKB-EC"/>
</dbReference>
<sequence length="268" mass="29242">MSVLVGFIGAGNIVKAILTGIDKGGKFTHDEIAIFDRKEDARENFKSDGYIVYDSIDKLVKNSPIIVVAVTPQAIRSIVPDIKAGITEKTVLLSVVAGISTQWYKENIDEKSKVIRCMPTLTAQEGMGSFAVCKSEDITDEEFKDVEKFLSSCGILEKIPEDLMDEVVPLNGSAPGYFYHMANVVANEGEKMGFDKEVALRLFAQTMKGSAETILNSGMSIETLESKLRLKGGTTIAALDKMDELGFERCIIEGVRACVARSKELGKL</sequence>
<comment type="catalytic activity">
    <reaction evidence="5">
        <text>L-proline + NADP(+) = (S)-1-pyrroline-5-carboxylate + NADPH + 2 H(+)</text>
        <dbReference type="Rhea" id="RHEA:14109"/>
        <dbReference type="ChEBI" id="CHEBI:15378"/>
        <dbReference type="ChEBI" id="CHEBI:17388"/>
        <dbReference type="ChEBI" id="CHEBI:57783"/>
        <dbReference type="ChEBI" id="CHEBI:58349"/>
        <dbReference type="ChEBI" id="CHEBI:60039"/>
        <dbReference type="EC" id="1.5.1.2"/>
    </reaction>
</comment>
<proteinExistence type="inferred from homology"/>
<keyword evidence="2 5" id="KW-0641">Proline biosynthesis</keyword>
<evidence type="ECO:0000256" key="1">
    <source>
        <dbReference type="ARBA" id="ARBA00005525"/>
    </source>
</evidence>
<evidence type="ECO:0000313" key="10">
    <source>
        <dbReference type="Proteomes" id="UP001299409"/>
    </source>
</evidence>
<comment type="similarity">
    <text evidence="1 5">Belongs to the pyrroline-5-carboxylate reductase family.</text>
</comment>
<evidence type="ECO:0000259" key="8">
    <source>
        <dbReference type="Pfam" id="PF14748"/>
    </source>
</evidence>
<keyword evidence="4 5" id="KW-0560">Oxidoreductase</keyword>
<dbReference type="InterPro" id="IPR000304">
    <property type="entry name" value="Pyrroline-COOH_reductase"/>
</dbReference>
<dbReference type="EC" id="1.5.1.2" evidence="5 6"/>
<comment type="catalytic activity">
    <reaction evidence="5">
        <text>L-proline + NAD(+) = (S)-1-pyrroline-5-carboxylate + NADH + 2 H(+)</text>
        <dbReference type="Rhea" id="RHEA:14105"/>
        <dbReference type="ChEBI" id="CHEBI:15378"/>
        <dbReference type="ChEBI" id="CHEBI:17388"/>
        <dbReference type="ChEBI" id="CHEBI:57540"/>
        <dbReference type="ChEBI" id="CHEBI:57945"/>
        <dbReference type="ChEBI" id="CHEBI:60039"/>
        <dbReference type="EC" id="1.5.1.2"/>
    </reaction>
</comment>
<evidence type="ECO:0000313" key="9">
    <source>
        <dbReference type="EMBL" id="MCB5446658.1"/>
    </source>
</evidence>
<dbReference type="NCBIfam" id="TIGR00112">
    <property type="entry name" value="proC"/>
    <property type="match status" value="1"/>
</dbReference>
<keyword evidence="3 5" id="KW-0521">NADP</keyword>
<name>A0ABS8CYV5_9FIRM</name>
<protein>
    <recommendedName>
        <fullName evidence="5 6">Pyrroline-5-carboxylate reductase</fullName>
        <shortName evidence="5">P5C reductase</shortName>
        <shortName evidence="5">P5CR</shortName>
        <ecNumber evidence="5 6">1.5.1.2</ecNumber>
    </recommendedName>
    <alternativeName>
        <fullName evidence="5">PCA reductase</fullName>
    </alternativeName>
</protein>
<feature type="domain" description="Pyrroline-5-carboxylate reductase catalytic N-terminal" evidence="7">
    <location>
        <begin position="5"/>
        <end position="98"/>
    </location>
</feature>
<dbReference type="SUPFAM" id="SSF48179">
    <property type="entry name" value="6-phosphogluconate dehydrogenase C-terminal domain-like"/>
    <property type="match status" value="1"/>
</dbReference>
<dbReference type="Gene3D" id="3.40.50.720">
    <property type="entry name" value="NAD(P)-binding Rossmann-like Domain"/>
    <property type="match status" value="1"/>
</dbReference>
<feature type="domain" description="Pyrroline-5-carboxylate reductase dimerisation" evidence="8">
    <location>
        <begin position="161"/>
        <end position="265"/>
    </location>
</feature>
<dbReference type="Gene3D" id="1.10.3730.10">
    <property type="entry name" value="ProC C-terminal domain-like"/>
    <property type="match status" value="1"/>
</dbReference>
<dbReference type="InterPro" id="IPR028939">
    <property type="entry name" value="P5C_Rdtase_cat_N"/>
</dbReference>
<dbReference type="HAMAP" id="MF_01925">
    <property type="entry name" value="P5C_reductase"/>
    <property type="match status" value="1"/>
</dbReference>
<accession>A0ABS8CYV5</accession>
<dbReference type="InterPro" id="IPR029036">
    <property type="entry name" value="P5CR_dimer"/>
</dbReference>
<dbReference type="EMBL" id="JAJBMB010000010">
    <property type="protein sequence ID" value="MCB5446658.1"/>
    <property type="molecule type" value="Genomic_DNA"/>
</dbReference>
<dbReference type="SUPFAM" id="SSF51735">
    <property type="entry name" value="NAD(P)-binding Rossmann-fold domains"/>
    <property type="match status" value="1"/>
</dbReference>
<evidence type="ECO:0000256" key="6">
    <source>
        <dbReference type="NCBIfam" id="TIGR00112"/>
    </source>
</evidence>
<dbReference type="InterPro" id="IPR036291">
    <property type="entry name" value="NAD(P)-bd_dom_sf"/>
</dbReference>
<comment type="caution">
    <text evidence="9">The sequence shown here is derived from an EMBL/GenBank/DDBJ whole genome shotgun (WGS) entry which is preliminary data.</text>
</comment>
<comment type="function">
    <text evidence="5">Catalyzes the reduction of 1-pyrroline-5-carboxylate (PCA) to L-proline.</text>
</comment>
<keyword evidence="10" id="KW-1185">Reference proteome</keyword>
<comment type="pathway">
    <text evidence="5">Amino-acid biosynthesis; L-proline biosynthesis; L-proline from L-glutamate 5-semialdehyde: step 1/1.</text>
</comment>
<dbReference type="PIRSF" id="PIRSF000193">
    <property type="entry name" value="Pyrrol-5-carb_rd"/>
    <property type="match status" value="1"/>
</dbReference>
<comment type="subcellular location">
    <subcellularLocation>
        <location evidence="5">Cytoplasm</location>
    </subcellularLocation>
</comment>
<dbReference type="PANTHER" id="PTHR11645:SF0">
    <property type="entry name" value="PYRROLINE-5-CARBOXYLATE REDUCTASE 3"/>
    <property type="match status" value="1"/>
</dbReference>
<keyword evidence="5" id="KW-0963">Cytoplasm</keyword>
<dbReference type="PANTHER" id="PTHR11645">
    <property type="entry name" value="PYRROLINE-5-CARBOXYLATE REDUCTASE"/>
    <property type="match status" value="1"/>
</dbReference>
<dbReference type="Pfam" id="PF03807">
    <property type="entry name" value="F420_oxidored"/>
    <property type="match status" value="1"/>
</dbReference>
<evidence type="ECO:0000256" key="5">
    <source>
        <dbReference type="HAMAP-Rule" id="MF_01925"/>
    </source>
</evidence>
<dbReference type="Proteomes" id="UP001299409">
    <property type="component" value="Unassembled WGS sequence"/>
</dbReference>